<organism evidence="3 4">
    <name type="scientific">Rheinheimera salexigens</name>
    <dbReference type="NCBI Taxonomy" id="1628148"/>
    <lineage>
        <taxon>Bacteria</taxon>
        <taxon>Pseudomonadati</taxon>
        <taxon>Pseudomonadota</taxon>
        <taxon>Gammaproteobacteria</taxon>
        <taxon>Chromatiales</taxon>
        <taxon>Chromatiaceae</taxon>
        <taxon>Rheinheimera</taxon>
    </lineage>
</organism>
<evidence type="ECO:0000313" key="4">
    <source>
        <dbReference type="Proteomes" id="UP000242258"/>
    </source>
</evidence>
<dbReference type="InterPro" id="IPR018764">
    <property type="entry name" value="RskA_C"/>
</dbReference>
<dbReference type="PANTHER" id="PTHR37461:SF1">
    <property type="entry name" value="ANTI-SIGMA-K FACTOR RSKA"/>
    <property type="match status" value="1"/>
</dbReference>
<dbReference type="Pfam" id="PF10099">
    <property type="entry name" value="RskA_C"/>
    <property type="match status" value="1"/>
</dbReference>
<keyword evidence="1" id="KW-0812">Transmembrane</keyword>
<dbReference type="EMBL" id="MKEK01000001">
    <property type="protein sequence ID" value="OEY68322.1"/>
    <property type="molecule type" value="Genomic_DNA"/>
</dbReference>
<dbReference type="AlphaFoldDB" id="A0A1E7Q2C5"/>
<dbReference type="GO" id="GO:0016989">
    <property type="term" value="F:sigma factor antagonist activity"/>
    <property type="evidence" value="ECO:0007669"/>
    <property type="project" value="TreeGrafter"/>
</dbReference>
<dbReference type="Proteomes" id="UP000242258">
    <property type="component" value="Unassembled WGS sequence"/>
</dbReference>
<evidence type="ECO:0000259" key="2">
    <source>
        <dbReference type="Pfam" id="PF10099"/>
    </source>
</evidence>
<comment type="caution">
    <text evidence="3">The sequence shown here is derived from an EMBL/GenBank/DDBJ whole genome shotgun (WGS) entry which is preliminary data.</text>
</comment>
<dbReference type="GO" id="GO:0005886">
    <property type="term" value="C:plasma membrane"/>
    <property type="evidence" value="ECO:0007669"/>
    <property type="project" value="InterPro"/>
</dbReference>
<dbReference type="RefSeq" id="WP_070047888.1">
    <property type="nucleotide sequence ID" value="NZ_CBCSDO010000001.1"/>
</dbReference>
<keyword evidence="4" id="KW-1185">Reference proteome</keyword>
<feature type="transmembrane region" description="Helical" evidence="1">
    <location>
        <begin position="87"/>
        <end position="107"/>
    </location>
</feature>
<evidence type="ECO:0000313" key="3">
    <source>
        <dbReference type="EMBL" id="OEY68322.1"/>
    </source>
</evidence>
<dbReference type="STRING" id="1628148.BI198_01130"/>
<dbReference type="GO" id="GO:0006417">
    <property type="term" value="P:regulation of translation"/>
    <property type="evidence" value="ECO:0007669"/>
    <property type="project" value="TreeGrafter"/>
</dbReference>
<feature type="domain" description="Anti-sigma K factor RskA C-terminal" evidence="2">
    <location>
        <begin position="91"/>
        <end position="216"/>
    </location>
</feature>
<dbReference type="InterPro" id="IPR051474">
    <property type="entry name" value="Anti-sigma-K/W_factor"/>
</dbReference>
<keyword evidence="1" id="KW-1133">Transmembrane helix</keyword>
<dbReference type="PANTHER" id="PTHR37461">
    <property type="entry name" value="ANTI-SIGMA-K FACTOR RSKA"/>
    <property type="match status" value="1"/>
</dbReference>
<sequence length="225" mass="25326">MNYQSIELQHQLAARYVLGSMRGLARRRFQRLLMDLPPLRDEVAFWEEHLHQLTDVIPIQQPRAVVWQRIQERLGWVQPRPAASFNWSWLLAAMASILLLVNVYMVVTPNSVVSPTIDRIAVIQNDKARSLWLVTQREQKLTIAAVGLIDKLVDEDYELWMLPADGTAPISLGLLPQQGEVMLALTQKIDWALVGALAVSREPLGGSPQPVPTGPVLFTTDLLII</sequence>
<name>A0A1E7Q2C5_9GAMM</name>
<protein>
    <recommendedName>
        <fullName evidence="2">Anti-sigma K factor RskA C-terminal domain-containing protein</fullName>
    </recommendedName>
</protein>
<accession>A0A1E7Q2C5</accession>
<reference evidence="4" key="1">
    <citation type="submission" date="2016-09" db="EMBL/GenBank/DDBJ databases">
        <authorList>
            <person name="Wan X."/>
            <person name="Hou S."/>
        </authorList>
    </citation>
    <scope>NUCLEOTIDE SEQUENCE [LARGE SCALE GENOMIC DNA]</scope>
    <source>
        <strain evidence="4">KH87</strain>
    </source>
</reference>
<dbReference type="OrthoDB" id="5298046at2"/>
<proteinExistence type="predicted"/>
<evidence type="ECO:0000256" key="1">
    <source>
        <dbReference type="SAM" id="Phobius"/>
    </source>
</evidence>
<keyword evidence="1" id="KW-0472">Membrane</keyword>
<gene>
    <name evidence="3" type="ORF">BI198_01130</name>
</gene>